<name>V3Z3M0_LOTGI</name>
<feature type="non-terminal residue" evidence="1">
    <location>
        <position position="1"/>
    </location>
</feature>
<dbReference type="EMBL" id="KB203301">
    <property type="protein sequence ID" value="ESO85233.1"/>
    <property type="molecule type" value="Genomic_DNA"/>
</dbReference>
<sequence>ILYDGECSICQVEISLLKRLPSRQYVDYVDITKADYKPELYHGVTYEQAMKEMHVISNDKVYVKADAIRKMYEVVGLKWLADFSRRPTIAPYCDKLYIKFAKYRLE</sequence>
<reference evidence="1 2" key="1">
    <citation type="journal article" date="2013" name="Nature">
        <title>Insights into bilaterian evolution from three spiralian genomes.</title>
        <authorList>
            <person name="Simakov O."/>
            <person name="Marletaz F."/>
            <person name="Cho S.J."/>
            <person name="Edsinger-Gonzales E."/>
            <person name="Havlak P."/>
            <person name="Hellsten U."/>
            <person name="Kuo D.H."/>
            <person name="Larsson T."/>
            <person name="Lv J."/>
            <person name="Arendt D."/>
            <person name="Savage R."/>
            <person name="Osoegawa K."/>
            <person name="de Jong P."/>
            <person name="Grimwood J."/>
            <person name="Chapman J.A."/>
            <person name="Shapiro H."/>
            <person name="Aerts A."/>
            <person name="Otillar R.P."/>
            <person name="Terry A.Y."/>
            <person name="Boore J.L."/>
            <person name="Grigoriev I.V."/>
            <person name="Lindberg D.R."/>
            <person name="Seaver E.C."/>
            <person name="Weisblat D.A."/>
            <person name="Putnam N.H."/>
            <person name="Rokhsar D.S."/>
        </authorList>
    </citation>
    <scope>NUCLEOTIDE SEQUENCE [LARGE SCALE GENOMIC DNA]</scope>
</reference>
<protein>
    <recommendedName>
        <fullName evidence="3">DUF393 domain-containing protein</fullName>
    </recommendedName>
</protein>
<dbReference type="OMA" id="VCKLEMD"/>
<dbReference type="PANTHER" id="PTHR34290:SF2">
    <property type="entry name" value="OS04G0668800 PROTEIN"/>
    <property type="match status" value="1"/>
</dbReference>
<accession>V3Z3M0</accession>
<evidence type="ECO:0000313" key="1">
    <source>
        <dbReference type="EMBL" id="ESO85233.1"/>
    </source>
</evidence>
<dbReference type="OrthoDB" id="441708at2759"/>
<dbReference type="Pfam" id="PF04134">
    <property type="entry name" value="DCC1-like"/>
    <property type="match status" value="1"/>
</dbReference>
<organism evidence="1 2">
    <name type="scientific">Lottia gigantea</name>
    <name type="common">Giant owl limpet</name>
    <dbReference type="NCBI Taxonomy" id="225164"/>
    <lineage>
        <taxon>Eukaryota</taxon>
        <taxon>Metazoa</taxon>
        <taxon>Spiralia</taxon>
        <taxon>Lophotrochozoa</taxon>
        <taxon>Mollusca</taxon>
        <taxon>Gastropoda</taxon>
        <taxon>Patellogastropoda</taxon>
        <taxon>Lottioidea</taxon>
        <taxon>Lottiidae</taxon>
        <taxon>Lottia</taxon>
    </lineage>
</organism>
<dbReference type="Proteomes" id="UP000030746">
    <property type="component" value="Unassembled WGS sequence"/>
</dbReference>
<dbReference type="GO" id="GO:0015035">
    <property type="term" value="F:protein-disulfide reductase activity"/>
    <property type="evidence" value="ECO:0007669"/>
    <property type="project" value="InterPro"/>
</dbReference>
<dbReference type="GeneID" id="20251906"/>
<dbReference type="KEGG" id="lgi:LOTGIDRAFT_69227"/>
<dbReference type="InterPro" id="IPR044691">
    <property type="entry name" value="DCC1_Trx"/>
</dbReference>
<gene>
    <name evidence="1" type="ORF">LOTGIDRAFT_69227</name>
</gene>
<evidence type="ECO:0000313" key="2">
    <source>
        <dbReference type="Proteomes" id="UP000030746"/>
    </source>
</evidence>
<feature type="non-terminal residue" evidence="1">
    <location>
        <position position="106"/>
    </location>
</feature>
<proteinExistence type="predicted"/>
<dbReference type="RefSeq" id="XP_009064068.1">
    <property type="nucleotide sequence ID" value="XM_009065820.1"/>
</dbReference>
<evidence type="ECO:0008006" key="3">
    <source>
        <dbReference type="Google" id="ProtNLM"/>
    </source>
</evidence>
<dbReference type="InterPro" id="IPR007263">
    <property type="entry name" value="DCC1-like"/>
</dbReference>
<dbReference type="PANTHER" id="PTHR34290">
    <property type="entry name" value="SI:CH73-390P7.2"/>
    <property type="match status" value="1"/>
</dbReference>
<keyword evidence="2" id="KW-1185">Reference proteome</keyword>
<dbReference type="CTD" id="20251906"/>
<dbReference type="HOGENOM" id="CLU_086500_2_0_1"/>
<dbReference type="AlphaFoldDB" id="V3Z3M0"/>